<dbReference type="InterPro" id="IPR039448">
    <property type="entry name" value="Beta_helix"/>
</dbReference>
<evidence type="ECO:0000313" key="3">
    <source>
        <dbReference type="EMBL" id="MDU0338361.1"/>
    </source>
</evidence>
<keyword evidence="1" id="KW-0732">Signal</keyword>
<sequence length="492" mass="52531">MAPDLLRAAAASTLLLAAAPAPATVPAVLEPKPASVCPAEALRITTEHSLSQAVATAPNGTAFCIEAGLHRLQSAQPKRGQRFFGEPGAILSGAAILGGFRAVDGVWVAAGIATPAPARGVCKAGYEACQWPEAVFLDGKPLQAVADRAQLQPGRFFHDRLRNEFVLAEAPDGRLVEVARARYALFGAAADVTVQGLTFEKYANPPQEGAVRGDGPNWRIEDCDFRLNSGAGVSVGPYGQVLRSRIHDNGQIGATADGADILFEGNAIYGNNRSGFDPSWDAGGIKVTVSQNVVFRNNDVHHNDGPGLWCDESCENTTFEGNRVSYNSSAGIFFELSSKAVIRNNVLVQNNQEGAPWYWGAEIQIAASEGAMVHDNVLVVRESGRAIMLIDQNRWKVGGGFYKTRDNRVTDNEITFLGRGSAGGVSDAAPNAENFGIIERGGNLFDRNRYRTVTGAPAPRFVWGSVEMDFANFRGRGQEKQGSLTVGFSAPR</sequence>
<protein>
    <submittedName>
        <fullName evidence="3">Right-handed parallel beta-helix repeat-containing protein</fullName>
    </submittedName>
</protein>
<feature type="domain" description="Right handed beta helix" evidence="2">
    <location>
        <begin position="216"/>
        <end position="365"/>
    </location>
</feature>
<evidence type="ECO:0000259" key="2">
    <source>
        <dbReference type="Pfam" id="PF13229"/>
    </source>
</evidence>
<dbReference type="Gene3D" id="2.160.20.10">
    <property type="entry name" value="Single-stranded right-handed beta-helix, Pectin lyase-like"/>
    <property type="match status" value="1"/>
</dbReference>
<dbReference type="InterPro" id="IPR022441">
    <property type="entry name" value="Para_beta_helix_rpt-2"/>
</dbReference>
<reference evidence="3 4" key="1">
    <citation type="submission" date="2023-09" db="EMBL/GenBank/DDBJ databases">
        <title>Whole genome shotgun sequencing (WGS) of Bosea sp. ZW T0_25, isolated from stored onions (Allium cepa).</title>
        <authorList>
            <person name="Stoll D.A."/>
            <person name="Huch M."/>
        </authorList>
    </citation>
    <scope>NUCLEOTIDE SEQUENCE [LARGE SCALE GENOMIC DNA]</scope>
    <source>
        <strain evidence="3 4">ZW T0_25</strain>
    </source>
</reference>
<dbReference type="Proteomes" id="UP001254257">
    <property type="component" value="Unassembled WGS sequence"/>
</dbReference>
<evidence type="ECO:0000313" key="4">
    <source>
        <dbReference type="Proteomes" id="UP001254257"/>
    </source>
</evidence>
<dbReference type="NCBIfam" id="TIGR03804">
    <property type="entry name" value="para_beta_helix"/>
    <property type="match status" value="1"/>
</dbReference>
<keyword evidence="4" id="KW-1185">Reference proteome</keyword>
<gene>
    <name evidence="3" type="ORF">RKE40_00630</name>
</gene>
<feature type="chain" id="PRO_5046039946" evidence="1">
    <location>
        <begin position="24"/>
        <end position="492"/>
    </location>
</feature>
<dbReference type="Pfam" id="PF13229">
    <property type="entry name" value="Beta_helix"/>
    <property type="match status" value="1"/>
</dbReference>
<comment type="caution">
    <text evidence="3">The sequence shown here is derived from an EMBL/GenBank/DDBJ whole genome shotgun (WGS) entry which is preliminary data.</text>
</comment>
<proteinExistence type="predicted"/>
<dbReference type="InterPro" id="IPR012334">
    <property type="entry name" value="Pectin_lyas_fold"/>
</dbReference>
<dbReference type="RefSeq" id="WP_316016309.1">
    <property type="nucleotide sequence ID" value="NZ_JAWDID010000001.1"/>
</dbReference>
<evidence type="ECO:0000256" key="1">
    <source>
        <dbReference type="SAM" id="SignalP"/>
    </source>
</evidence>
<feature type="signal peptide" evidence="1">
    <location>
        <begin position="1"/>
        <end position="23"/>
    </location>
</feature>
<dbReference type="EMBL" id="JAWDID010000001">
    <property type="protein sequence ID" value="MDU0338361.1"/>
    <property type="molecule type" value="Genomic_DNA"/>
</dbReference>
<dbReference type="SUPFAM" id="SSF51126">
    <property type="entry name" value="Pectin lyase-like"/>
    <property type="match status" value="1"/>
</dbReference>
<dbReference type="InterPro" id="IPR006626">
    <property type="entry name" value="PbH1"/>
</dbReference>
<name>A0ABU3S0V8_9HYPH</name>
<dbReference type="SMART" id="SM00710">
    <property type="entry name" value="PbH1"/>
    <property type="match status" value="5"/>
</dbReference>
<accession>A0ABU3S0V8</accession>
<organism evidence="3 4">
    <name type="scientific">Bosea rubneri</name>
    <dbReference type="NCBI Taxonomy" id="3075434"/>
    <lineage>
        <taxon>Bacteria</taxon>
        <taxon>Pseudomonadati</taxon>
        <taxon>Pseudomonadota</taxon>
        <taxon>Alphaproteobacteria</taxon>
        <taxon>Hyphomicrobiales</taxon>
        <taxon>Boseaceae</taxon>
        <taxon>Bosea</taxon>
    </lineage>
</organism>
<dbReference type="InterPro" id="IPR011050">
    <property type="entry name" value="Pectin_lyase_fold/virulence"/>
</dbReference>